<dbReference type="Proteomes" id="UP000054621">
    <property type="component" value="Unassembled WGS sequence"/>
</dbReference>
<dbReference type="EMBL" id="LNYV01000013">
    <property type="protein sequence ID" value="KTD58716.1"/>
    <property type="molecule type" value="Genomic_DNA"/>
</dbReference>
<name>A0A0W0YP84_9GAMM</name>
<evidence type="ECO:0000313" key="1">
    <source>
        <dbReference type="EMBL" id="KTD58716.1"/>
    </source>
</evidence>
<gene>
    <name evidence="1" type="ORF">Lsai_1323</name>
</gene>
<dbReference type="PATRIC" id="fig|28087.4.peg.1411"/>
<protein>
    <submittedName>
        <fullName evidence="1">Uncharacterized protein</fullName>
    </submittedName>
</protein>
<comment type="caution">
    <text evidence="1">The sequence shown here is derived from an EMBL/GenBank/DDBJ whole genome shotgun (WGS) entry which is preliminary data.</text>
</comment>
<dbReference type="RefSeq" id="WP_027272063.1">
    <property type="nucleotide sequence ID" value="NZ_CAAAJE010000022.1"/>
</dbReference>
<proteinExistence type="predicted"/>
<dbReference type="OrthoDB" id="9893388at2"/>
<reference evidence="1 2" key="1">
    <citation type="submission" date="2015-11" db="EMBL/GenBank/DDBJ databases">
        <title>Genomic analysis of 38 Legionella species identifies large and diverse effector repertoires.</title>
        <authorList>
            <person name="Burstein D."/>
            <person name="Amaro F."/>
            <person name="Zusman T."/>
            <person name="Lifshitz Z."/>
            <person name="Cohen O."/>
            <person name="Gilbert J.A."/>
            <person name="Pupko T."/>
            <person name="Shuman H.A."/>
            <person name="Segal G."/>
        </authorList>
    </citation>
    <scope>NUCLEOTIDE SEQUENCE [LARGE SCALE GENOMIC DNA]</scope>
    <source>
        <strain evidence="1 2">Mt.St.Helens-4</strain>
    </source>
</reference>
<organism evidence="1 2">
    <name type="scientific">Legionella sainthelensi</name>
    <dbReference type="NCBI Taxonomy" id="28087"/>
    <lineage>
        <taxon>Bacteria</taxon>
        <taxon>Pseudomonadati</taxon>
        <taxon>Pseudomonadota</taxon>
        <taxon>Gammaproteobacteria</taxon>
        <taxon>Legionellales</taxon>
        <taxon>Legionellaceae</taxon>
        <taxon>Legionella</taxon>
    </lineage>
</organism>
<accession>A0A0W0YP84</accession>
<sequence length="228" mass="26435">MAISKHEVEQLAHILNESVNEKARHNNRMSEELMRDLSEDPDYEMPEVDKKKTEVYRHGLCCEACDAVKDSLKKNGVSIESLHKIRPNPEHFYLADEHSDLIIDPTYKQFFYRLLIDTNTGELKENVTQDQVSIIDKTFSLFIGSLLELKLQISETLTKIGKESEENDVLKIWNIPVEKKLTVEERKLRDEQNTQDIMEPKDSIFEKVSLDILLGDETELENAGYKPK</sequence>
<evidence type="ECO:0000313" key="2">
    <source>
        <dbReference type="Proteomes" id="UP000054621"/>
    </source>
</evidence>
<dbReference type="AlphaFoldDB" id="A0A0W0YP84"/>